<keyword evidence="3" id="KW-0731">Sigma factor</keyword>
<dbReference type="Gene3D" id="1.10.10.10">
    <property type="entry name" value="Winged helix-like DNA-binding domain superfamily/Winged helix DNA-binding domain"/>
    <property type="match status" value="1"/>
</dbReference>
<dbReference type="PANTHER" id="PTHR43133">
    <property type="entry name" value="RNA POLYMERASE ECF-TYPE SIGMA FACTO"/>
    <property type="match status" value="1"/>
</dbReference>
<reference evidence="9" key="1">
    <citation type="submission" date="2024-06" db="EMBL/GenBank/DDBJ databases">
        <title>Hwangdonia haimaensis gen. nov., sp. nov., a member of the family Flavobacteriaceae isolated from the haima cold seep.</title>
        <authorList>
            <person name="Li J."/>
        </authorList>
    </citation>
    <scope>NUCLEOTIDE SEQUENCE [LARGE SCALE GENOMIC DNA]</scope>
    <source>
        <strain evidence="9">SCSIO 19198</strain>
    </source>
</reference>
<dbReference type="InterPro" id="IPR039425">
    <property type="entry name" value="RNA_pol_sigma-70-like"/>
</dbReference>
<dbReference type="Pfam" id="PF04542">
    <property type="entry name" value="Sigma70_r2"/>
    <property type="match status" value="1"/>
</dbReference>
<evidence type="ECO:0000256" key="5">
    <source>
        <dbReference type="SAM" id="Phobius"/>
    </source>
</evidence>
<keyword evidence="5" id="KW-1133">Transmembrane helix</keyword>
<comment type="similarity">
    <text evidence="1">Belongs to the sigma-70 factor family. ECF subfamily.</text>
</comment>
<feature type="transmembrane region" description="Helical" evidence="5">
    <location>
        <begin position="174"/>
        <end position="193"/>
    </location>
</feature>
<dbReference type="SUPFAM" id="SSF88946">
    <property type="entry name" value="Sigma2 domain of RNA polymerase sigma factors"/>
    <property type="match status" value="1"/>
</dbReference>
<dbReference type="GO" id="GO:0003677">
    <property type="term" value="F:DNA binding"/>
    <property type="evidence" value="ECO:0007669"/>
    <property type="project" value="InterPro"/>
</dbReference>
<dbReference type="GO" id="GO:0016987">
    <property type="term" value="F:sigma factor activity"/>
    <property type="evidence" value="ECO:0007669"/>
    <property type="project" value="UniProtKB-KW"/>
</dbReference>
<dbReference type="NCBIfam" id="TIGR02937">
    <property type="entry name" value="sigma70-ECF"/>
    <property type="match status" value="1"/>
</dbReference>
<evidence type="ECO:0000313" key="9">
    <source>
        <dbReference type="Proteomes" id="UP001302486"/>
    </source>
</evidence>
<dbReference type="InterPro" id="IPR007627">
    <property type="entry name" value="RNA_pol_sigma70_r2"/>
</dbReference>
<organism evidence="8 9">
    <name type="scientific">Hwangdonia lutea</name>
    <dbReference type="NCBI Taxonomy" id="3075823"/>
    <lineage>
        <taxon>Bacteria</taxon>
        <taxon>Pseudomonadati</taxon>
        <taxon>Bacteroidota</taxon>
        <taxon>Flavobacteriia</taxon>
        <taxon>Flavobacteriales</taxon>
        <taxon>Flavobacteriaceae</taxon>
        <taxon>Hwangdonia</taxon>
    </lineage>
</organism>
<evidence type="ECO:0000256" key="2">
    <source>
        <dbReference type="ARBA" id="ARBA00023015"/>
    </source>
</evidence>
<dbReference type="InterPro" id="IPR013325">
    <property type="entry name" value="RNA_pol_sigma_r2"/>
</dbReference>
<accession>A0AA97EIT3</accession>
<sequence>MSFNKNKDQKLIERLKHNDEDALKLIYNLYWEQLFIYAFSLLKKREISEDVIQEIFIKIWEKRDTIVIKTTLKGYLYTCVLHKVYDVFRKDKSAFSEEVLQNFDVKIQTSNPESKLIYIELEAQINAVVNTLPEKCKKVFKLSRENQLSHKEISTQLNISTKSVEAYITKALKIIRPSLVNISYAIIICFFFVKVC</sequence>
<dbReference type="SUPFAM" id="SSF88659">
    <property type="entry name" value="Sigma3 and sigma4 domains of RNA polymerase sigma factors"/>
    <property type="match status" value="1"/>
</dbReference>
<dbReference type="InterPro" id="IPR014327">
    <property type="entry name" value="RNA_pol_sigma70_bacteroid"/>
</dbReference>
<evidence type="ECO:0000259" key="6">
    <source>
        <dbReference type="Pfam" id="PF04542"/>
    </source>
</evidence>
<dbReference type="InterPro" id="IPR014284">
    <property type="entry name" value="RNA_pol_sigma-70_dom"/>
</dbReference>
<evidence type="ECO:0000256" key="4">
    <source>
        <dbReference type="ARBA" id="ARBA00023163"/>
    </source>
</evidence>
<evidence type="ECO:0000259" key="7">
    <source>
        <dbReference type="Pfam" id="PF08281"/>
    </source>
</evidence>
<protein>
    <submittedName>
        <fullName evidence="8">RNA polymerase sigma-70 factor</fullName>
    </submittedName>
</protein>
<dbReference type="EMBL" id="CP136521">
    <property type="protein sequence ID" value="WOD42224.1"/>
    <property type="molecule type" value="Genomic_DNA"/>
</dbReference>
<keyword evidence="4" id="KW-0804">Transcription</keyword>
<gene>
    <name evidence="8" type="ORF">RNZ46_09465</name>
</gene>
<proteinExistence type="inferred from homology"/>
<evidence type="ECO:0000256" key="3">
    <source>
        <dbReference type="ARBA" id="ARBA00023082"/>
    </source>
</evidence>
<keyword evidence="5" id="KW-0472">Membrane</keyword>
<dbReference type="InterPro" id="IPR036388">
    <property type="entry name" value="WH-like_DNA-bd_sf"/>
</dbReference>
<dbReference type="KEGG" id="hws:RNZ46_09465"/>
<keyword evidence="2" id="KW-0805">Transcription regulation</keyword>
<dbReference type="Gene3D" id="1.10.1740.10">
    <property type="match status" value="1"/>
</dbReference>
<name>A0AA97EIT3_9FLAO</name>
<dbReference type="Proteomes" id="UP001302486">
    <property type="component" value="Chromosome"/>
</dbReference>
<evidence type="ECO:0000256" key="1">
    <source>
        <dbReference type="ARBA" id="ARBA00010641"/>
    </source>
</evidence>
<feature type="domain" description="RNA polymerase sigma-70 region 2" evidence="6">
    <location>
        <begin position="30"/>
        <end position="92"/>
    </location>
</feature>
<keyword evidence="9" id="KW-1185">Reference proteome</keyword>
<dbReference type="AlphaFoldDB" id="A0AA97EIT3"/>
<dbReference type="InterPro" id="IPR013324">
    <property type="entry name" value="RNA_pol_sigma_r3/r4-like"/>
</dbReference>
<dbReference type="Pfam" id="PF08281">
    <property type="entry name" value="Sigma70_r4_2"/>
    <property type="match status" value="1"/>
</dbReference>
<dbReference type="PANTHER" id="PTHR43133:SF46">
    <property type="entry name" value="RNA POLYMERASE SIGMA-70 FACTOR ECF SUBFAMILY"/>
    <property type="match status" value="1"/>
</dbReference>
<keyword evidence="5" id="KW-0812">Transmembrane</keyword>
<feature type="domain" description="RNA polymerase sigma factor 70 region 4 type 2" evidence="7">
    <location>
        <begin position="124"/>
        <end position="173"/>
    </location>
</feature>
<dbReference type="GO" id="GO:0006352">
    <property type="term" value="P:DNA-templated transcription initiation"/>
    <property type="evidence" value="ECO:0007669"/>
    <property type="project" value="InterPro"/>
</dbReference>
<dbReference type="RefSeq" id="WP_316981968.1">
    <property type="nucleotide sequence ID" value="NZ_CP136521.1"/>
</dbReference>
<dbReference type="NCBIfam" id="TIGR02985">
    <property type="entry name" value="Sig70_bacteroi1"/>
    <property type="match status" value="1"/>
</dbReference>
<dbReference type="InterPro" id="IPR013249">
    <property type="entry name" value="RNA_pol_sigma70_r4_t2"/>
</dbReference>
<evidence type="ECO:0000313" key="8">
    <source>
        <dbReference type="EMBL" id="WOD42224.1"/>
    </source>
</evidence>